<dbReference type="PANTHER" id="PTHR33988">
    <property type="entry name" value="ENDORIBONUCLEASE MAZF-RELATED"/>
    <property type="match status" value="1"/>
</dbReference>
<comment type="caution">
    <text evidence="1">The sequence shown here is derived from an EMBL/GenBank/DDBJ whole genome shotgun (WGS) entry which is preliminary data.</text>
</comment>
<protein>
    <submittedName>
        <fullName evidence="1">PemK family transcriptional regulator</fullName>
    </submittedName>
</protein>
<evidence type="ECO:0000313" key="2">
    <source>
        <dbReference type="Proteomes" id="UP000231203"/>
    </source>
</evidence>
<name>A0A2G6MTH4_9BACT</name>
<sequence>MKRGEIHWYKFSTPDKKRPVLILTRDSVLEYLNEVTIAPVTSTVRDIPSEVFLSKSGDGMPKDCAINCDHLQTVSKGNIGSLIIKLPAQKMLEVRNAIFFALNF</sequence>
<dbReference type="EMBL" id="PDTI01000008">
    <property type="protein sequence ID" value="PIE63384.1"/>
    <property type="molecule type" value="Genomic_DNA"/>
</dbReference>
<dbReference type="Gene3D" id="2.30.30.110">
    <property type="match status" value="1"/>
</dbReference>
<accession>A0A2G6MTH4</accession>
<dbReference type="GO" id="GO:0016075">
    <property type="term" value="P:rRNA catabolic process"/>
    <property type="evidence" value="ECO:0007669"/>
    <property type="project" value="TreeGrafter"/>
</dbReference>
<dbReference type="InterPro" id="IPR011067">
    <property type="entry name" value="Plasmid_toxin/cell-grow_inhib"/>
</dbReference>
<proteinExistence type="predicted"/>
<dbReference type="GO" id="GO:0006402">
    <property type="term" value="P:mRNA catabolic process"/>
    <property type="evidence" value="ECO:0007669"/>
    <property type="project" value="TreeGrafter"/>
</dbReference>
<dbReference type="AlphaFoldDB" id="A0A2G6MTH4"/>
<dbReference type="Pfam" id="PF02452">
    <property type="entry name" value="PemK_toxin"/>
    <property type="match status" value="1"/>
</dbReference>
<dbReference type="Proteomes" id="UP000231203">
    <property type="component" value="Unassembled WGS sequence"/>
</dbReference>
<gene>
    <name evidence="1" type="ORF">CSA25_00460</name>
</gene>
<dbReference type="InterPro" id="IPR003477">
    <property type="entry name" value="PemK-like"/>
</dbReference>
<dbReference type="GO" id="GO:0004521">
    <property type="term" value="F:RNA endonuclease activity"/>
    <property type="evidence" value="ECO:0007669"/>
    <property type="project" value="TreeGrafter"/>
</dbReference>
<reference evidence="1 2" key="1">
    <citation type="submission" date="2017-10" db="EMBL/GenBank/DDBJ databases">
        <title>Novel microbial diversity and functional potential in the marine mammal oral microbiome.</title>
        <authorList>
            <person name="Dudek N.K."/>
            <person name="Sun C.L."/>
            <person name="Burstein D."/>
            <person name="Kantor R.S."/>
            <person name="Aliaga Goltsman D.S."/>
            <person name="Bik E.M."/>
            <person name="Thomas B.C."/>
            <person name="Banfield J.F."/>
            <person name="Relman D.A."/>
        </authorList>
    </citation>
    <scope>NUCLEOTIDE SEQUENCE [LARGE SCALE GENOMIC DNA]</scope>
    <source>
        <strain evidence="1">DOLJORAL78_47_202</strain>
    </source>
</reference>
<dbReference type="SUPFAM" id="SSF50118">
    <property type="entry name" value="Cell growth inhibitor/plasmid maintenance toxic component"/>
    <property type="match status" value="1"/>
</dbReference>
<dbReference type="PANTHER" id="PTHR33988:SF2">
    <property type="entry name" value="ENDORIBONUCLEASE MAZF"/>
    <property type="match status" value="1"/>
</dbReference>
<organism evidence="1 2">
    <name type="scientific">Desulfobacter postgatei</name>
    <dbReference type="NCBI Taxonomy" id="2293"/>
    <lineage>
        <taxon>Bacteria</taxon>
        <taxon>Pseudomonadati</taxon>
        <taxon>Thermodesulfobacteriota</taxon>
        <taxon>Desulfobacteria</taxon>
        <taxon>Desulfobacterales</taxon>
        <taxon>Desulfobacteraceae</taxon>
        <taxon>Desulfobacter</taxon>
    </lineage>
</organism>
<dbReference type="GO" id="GO:0003677">
    <property type="term" value="F:DNA binding"/>
    <property type="evidence" value="ECO:0007669"/>
    <property type="project" value="InterPro"/>
</dbReference>
<evidence type="ECO:0000313" key="1">
    <source>
        <dbReference type="EMBL" id="PIE63384.1"/>
    </source>
</evidence>